<keyword evidence="3" id="KW-1185">Reference proteome</keyword>
<evidence type="ECO:0000256" key="1">
    <source>
        <dbReference type="SAM" id="MobiDB-lite"/>
    </source>
</evidence>
<gene>
    <name evidence="2" type="ORF">FKW44_004029</name>
</gene>
<reference evidence="3" key="1">
    <citation type="submission" date="2021-01" db="EMBL/GenBank/DDBJ databases">
        <title>Caligus Genome Assembly.</title>
        <authorList>
            <person name="Gallardo-Escarate C."/>
        </authorList>
    </citation>
    <scope>NUCLEOTIDE SEQUENCE [LARGE SCALE GENOMIC DNA]</scope>
</reference>
<feature type="compositionally biased region" description="Polar residues" evidence="1">
    <location>
        <begin position="42"/>
        <end position="60"/>
    </location>
</feature>
<sequence>MEAKRHEVAVLIRAGHGTNDIVTLTNVCRRTVSNVRKRIKDGQTSRTSPDVAAQSNCPQKSSRRPSRPIRS</sequence>
<name>A0A7T8HLB2_CALRO</name>
<feature type="region of interest" description="Disordered" evidence="1">
    <location>
        <begin position="36"/>
        <end position="71"/>
    </location>
</feature>
<dbReference type="Proteomes" id="UP000595437">
    <property type="component" value="Chromosome 3"/>
</dbReference>
<organism evidence="2 3">
    <name type="scientific">Caligus rogercresseyi</name>
    <name type="common">Sea louse</name>
    <dbReference type="NCBI Taxonomy" id="217165"/>
    <lineage>
        <taxon>Eukaryota</taxon>
        <taxon>Metazoa</taxon>
        <taxon>Ecdysozoa</taxon>
        <taxon>Arthropoda</taxon>
        <taxon>Crustacea</taxon>
        <taxon>Multicrustacea</taxon>
        <taxon>Hexanauplia</taxon>
        <taxon>Copepoda</taxon>
        <taxon>Siphonostomatoida</taxon>
        <taxon>Caligidae</taxon>
        <taxon>Caligus</taxon>
    </lineage>
</organism>
<dbReference type="EMBL" id="CP045892">
    <property type="protein sequence ID" value="QQP52034.1"/>
    <property type="molecule type" value="Genomic_DNA"/>
</dbReference>
<dbReference type="AlphaFoldDB" id="A0A7T8HLB2"/>
<accession>A0A7T8HLB2</accession>
<dbReference type="Pfam" id="PF13384">
    <property type="entry name" value="HTH_23"/>
    <property type="match status" value="1"/>
</dbReference>
<proteinExistence type="predicted"/>
<evidence type="ECO:0000313" key="3">
    <source>
        <dbReference type="Proteomes" id="UP000595437"/>
    </source>
</evidence>
<feature type="compositionally biased region" description="Basic residues" evidence="1">
    <location>
        <begin position="61"/>
        <end position="71"/>
    </location>
</feature>
<protein>
    <submittedName>
        <fullName evidence="2">Uncharacterized protein</fullName>
    </submittedName>
</protein>
<evidence type="ECO:0000313" key="2">
    <source>
        <dbReference type="EMBL" id="QQP52034.1"/>
    </source>
</evidence>